<evidence type="ECO:0000256" key="1">
    <source>
        <dbReference type="SAM" id="SignalP"/>
    </source>
</evidence>
<reference evidence="2" key="3">
    <citation type="submission" date="2015-02" db="UniProtKB">
        <authorList>
            <consortium name="EnsemblProtists"/>
        </authorList>
    </citation>
    <scope>IDENTIFICATION</scope>
    <source>
        <strain evidence="2">DAOM BR144</strain>
    </source>
</reference>
<reference evidence="3" key="1">
    <citation type="journal article" date="2010" name="Genome Biol.">
        <title>Genome sequence of the necrotrophic plant pathogen Pythium ultimum reveals original pathogenicity mechanisms and effector repertoire.</title>
        <authorList>
            <person name="Levesque C.A."/>
            <person name="Brouwer H."/>
            <person name="Cano L."/>
            <person name="Hamilton J.P."/>
            <person name="Holt C."/>
            <person name="Huitema E."/>
            <person name="Raffaele S."/>
            <person name="Robideau G.P."/>
            <person name="Thines M."/>
            <person name="Win J."/>
            <person name="Zerillo M.M."/>
            <person name="Beakes G.W."/>
            <person name="Boore J.L."/>
            <person name="Busam D."/>
            <person name="Dumas B."/>
            <person name="Ferriera S."/>
            <person name="Fuerstenberg S.I."/>
            <person name="Gachon C.M."/>
            <person name="Gaulin E."/>
            <person name="Govers F."/>
            <person name="Grenville-Briggs L."/>
            <person name="Horner N."/>
            <person name="Hostetler J."/>
            <person name="Jiang R.H."/>
            <person name="Johnson J."/>
            <person name="Krajaejun T."/>
            <person name="Lin H."/>
            <person name="Meijer H.J."/>
            <person name="Moore B."/>
            <person name="Morris P."/>
            <person name="Phuntmart V."/>
            <person name="Puiu D."/>
            <person name="Shetty J."/>
            <person name="Stajich J.E."/>
            <person name="Tripathy S."/>
            <person name="Wawra S."/>
            <person name="van West P."/>
            <person name="Whitty B.R."/>
            <person name="Coutinho P.M."/>
            <person name="Henrissat B."/>
            <person name="Martin F."/>
            <person name="Thomas P.D."/>
            <person name="Tyler B.M."/>
            <person name="De Vries R.P."/>
            <person name="Kamoun S."/>
            <person name="Yandell M."/>
            <person name="Tisserat N."/>
            <person name="Buell C.R."/>
        </authorList>
    </citation>
    <scope>NUCLEOTIDE SEQUENCE</scope>
    <source>
        <strain evidence="3">DAOM:BR144</strain>
    </source>
</reference>
<evidence type="ECO:0000313" key="2">
    <source>
        <dbReference type="EnsemblProtists" id="PYU1_T007492"/>
    </source>
</evidence>
<dbReference type="Proteomes" id="UP000019132">
    <property type="component" value="Unassembled WGS sequence"/>
</dbReference>
<dbReference type="VEuPathDB" id="FungiDB:PYU1_G007476"/>
<reference evidence="3" key="2">
    <citation type="submission" date="2010-04" db="EMBL/GenBank/DDBJ databases">
        <authorList>
            <person name="Buell R."/>
            <person name="Hamilton J."/>
            <person name="Hostetler J."/>
        </authorList>
    </citation>
    <scope>NUCLEOTIDE SEQUENCE [LARGE SCALE GENOMIC DNA]</scope>
    <source>
        <strain evidence="3">DAOM:BR144</strain>
    </source>
</reference>
<keyword evidence="1" id="KW-0732">Signal</keyword>
<dbReference type="HOGENOM" id="CLU_046500_2_2_1"/>
<feature type="signal peptide" evidence="1">
    <location>
        <begin position="1"/>
        <end position="25"/>
    </location>
</feature>
<dbReference type="EnsemblProtists" id="PYU1_T007492">
    <property type="protein sequence ID" value="PYU1_T007492"/>
    <property type="gene ID" value="PYU1_G007476"/>
</dbReference>
<dbReference type="EMBL" id="GL376585">
    <property type="status" value="NOT_ANNOTATED_CDS"/>
    <property type="molecule type" value="Genomic_DNA"/>
</dbReference>
<proteinExistence type="predicted"/>
<name>K3WR98_GLOUD</name>
<protein>
    <submittedName>
        <fullName evidence="2">Uncharacterized protein</fullName>
    </submittedName>
</protein>
<organism evidence="2 3">
    <name type="scientific">Globisporangium ultimum (strain ATCC 200006 / CBS 805.95 / DAOM BR144)</name>
    <name type="common">Pythium ultimum</name>
    <dbReference type="NCBI Taxonomy" id="431595"/>
    <lineage>
        <taxon>Eukaryota</taxon>
        <taxon>Sar</taxon>
        <taxon>Stramenopiles</taxon>
        <taxon>Oomycota</taxon>
        <taxon>Peronosporomycetes</taxon>
        <taxon>Pythiales</taxon>
        <taxon>Pythiaceae</taxon>
        <taxon>Globisporangium</taxon>
    </lineage>
</organism>
<dbReference type="InParanoid" id="K3WR98"/>
<dbReference type="eggNOG" id="ENOG502T3AQ">
    <property type="taxonomic scope" value="Eukaryota"/>
</dbReference>
<keyword evidence="3" id="KW-1185">Reference proteome</keyword>
<feature type="chain" id="PRO_5003867950" evidence="1">
    <location>
        <begin position="26"/>
        <end position="195"/>
    </location>
</feature>
<sequence length="195" mass="22002">MVSFRSAFSTAALLLAATATTDVEAHGYIRQPLVAFKGGRTTSNWIKEDKPAWAGFSSWNNYMNDFARISKQKGYKTLRSFLENKGASCGYTEPNTTPRAIPRDGKVIFAHSNVGFVHPGPCELWLDNKMILHKDNCQKAFPGVKAVMPVDFSSCKGTCMLRMYWLGFQDQGQRWQTYKYCVPVKKGGKRLLRDE</sequence>
<dbReference type="OMA" id="FARISKQ"/>
<evidence type="ECO:0000313" key="3">
    <source>
        <dbReference type="Proteomes" id="UP000019132"/>
    </source>
</evidence>
<accession>K3WR98</accession>
<dbReference type="AlphaFoldDB" id="K3WR98"/>